<accession>A0A1G8X7U9</accession>
<feature type="compositionally biased region" description="Basic and acidic residues" evidence="1">
    <location>
        <begin position="44"/>
        <end position="104"/>
    </location>
</feature>
<gene>
    <name evidence="2" type="ORF">SAMN04488074_103382</name>
</gene>
<name>A0A1G8X7U9_9PSEU</name>
<dbReference type="Proteomes" id="UP000199682">
    <property type="component" value="Unassembled WGS sequence"/>
</dbReference>
<evidence type="ECO:0000256" key="1">
    <source>
        <dbReference type="SAM" id="MobiDB-lite"/>
    </source>
</evidence>
<reference evidence="3" key="1">
    <citation type="submission" date="2016-10" db="EMBL/GenBank/DDBJ databases">
        <authorList>
            <person name="Varghese N."/>
            <person name="Submissions S."/>
        </authorList>
    </citation>
    <scope>NUCLEOTIDE SEQUENCE [LARGE SCALE GENOMIC DNA]</scope>
    <source>
        <strain evidence="3">DSM 44796</strain>
    </source>
</reference>
<sequence>MIWWLLEPRQRAPRAERQRHGDQRALVRQEDPERPPVQPRHGFRRAEPGQQRRDREHQADLRERQRERRVVRRVEVRDGLAGDAHRRQRIAPERRQQRVPEHAQHQQRRSGNPPARQGVTELPGRPPHRVRHDQHQQDRDEHTPRVLVQPAHQRFQREQHQVDAEEPQRRRDQEPDVPGGALVHAAQRQSEEDSGPAAEHQHRGHGKLLQPDEERRLRVRGRISAHEEEQAERLQHPRNRCQRRKVFQRTVDVHAGGCVDERGHQPVAEHDRDDGDRPHGVDERIPHSFSPEPEAIRTSAFNGSLPGS</sequence>
<feature type="compositionally biased region" description="Basic and acidic residues" evidence="1">
    <location>
        <begin position="8"/>
        <end position="34"/>
    </location>
</feature>
<feature type="compositionally biased region" description="Basic and acidic residues" evidence="1">
    <location>
        <begin position="133"/>
        <end position="144"/>
    </location>
</feature>
<feature type="compositionally biased region" description="Basic and acidic residues" evidence="1">
    <location>
        <begin position="259"/>
        <end position="286"/>
    </location>
</feature>
<feature type="compositionally biased region" description="Polar residues" evidence="1">
    <location>
        <begin position="299"/>
        <end position="308"/>
    </location>
</feature>
<feature type="region of interest" description="Disordered" evidence="1">
    <location>
        <begin position="1"/>
        <end position="237"/>
    </location>
</feature>
<evidence type="ECO:0000313" key="3">
    <source>
        <dbReference type="Proteomes" id="UP000199682"/>
    </source>
</evidence>
<dbReference type="AlphaFoldDB" id="A0A1G8X7U9"/>
<organism evidence="2 3">
    <name type="scientific">Lentzea albidocapillata subsp. violacea</name>
    <dbReference type="NCBI Taxonomy" id="128104"/>
    <lineage>
        <taxon>Bacteria</taxon>
        <taxon>Bacillati</taxon>
        <taxon>Actinomycetota</taxon>
        <taxon>Actinomycetes</taxon>
        <taxon>Pseudonocardiales</taxon>
        <taxon>Pseudonocardiaceae</taxon>
        <taxon>Lentzea</taxon>
    </lineage>
</organism>
<proteinExistence type="predicted"/>
<feature type="region of interest" description="Disordered" evidence="1">
    <location>
        <begin position="257"/>
        <end position="308"/>
    </location>
</feature>
<protein>
    <submittedName>
        <fullName evidence="2">Uncharacterized protein</fullName>
    </submittedName>
</protein>
<feature type="compositionally biased region" description="Basic and acidic residues" evidence="1">
    <location>
        <begin position="224"/>
        <end position="235"/>
    </location>
</feature>
<dbReference type="EMBL" id="FNET01000003">
    <property type="protein sequence ID" value="SDJ85810.1"/>
    <property type="molecule type" value="Genomic_DNA"/>
</dbReference>
<feature type="compositionally biased region" description="Basic and acidic residues" evidence="1">
    <location>
        <begin position="155"/>
        <end position="174"/>
    </location>
</feature>
<evidence type="ECO:0000313" key="2">
    <source>
        <dbReference type="EMBL" id="SDJ85810.1"/>
    </source>
</evidence>